<dbReference type="SMART" id="SM00421">
    <property type="entry name" value="HTH_LUXR"/>
    <property type="match status" value="1"/>
</dbReference>
<dbReference type="PROSITE" id="PS50043">
    <property type="entry name" value="HTH_LUXR_2"/>
    <property type="match status" value="1"/>
</dbReference>
<dbReference type="PRINTS" id="PR00038">
    <property type="entry name" value="HTHLUXR"/>
</dbReference>
<evidence type="ECO:0000256" key="2">
    <source>
        <dbReference type="ARBA" id="ARBA00023125"/>
    </source>
</evidence>
<dbReference type="CDD" id="cd06170">
    <property type="entry name" value="LuxR_C_like"/>
    <property type="match status" value="1"/>
</dbReference>
<protein>
    <submittedName>
        <fullName evidence="6">DNA-binding CsgD family transcriptional regulator</fullName>
    </submittedName>
</protein>
<keyword evidence="7" id="KW-1185">Reference proteome</keyword>
<organism evidence="6 7">
    <name type="scientific">Nesterenkonia halotolerans</name>
    <dbReference type="NCBI Taxonomy" id="225325"/>
    <lineage>
        <taxon>Bacteria</taxon>
        <taxon>Bacillati</taxon>
        <taxon>Actinomycetota</taxon>
        <taxon>Actinomycetes</taxon>
        <taxon>Micrococcales</taxon>
        <taxon>Micrococcaceae</taxon>
        <taxon>Nesterenkonia</taxon>
    </lineage>
</organism>
<dbReference type="PANTHER" id="PTHR44688:SF25">
    <property type="entry name" value="HTH LUXR-TYPE DOMAIN-CONTAINING PROTEIN"/>
    <property type="match status" value="1"/>
</dbReference>
<dbReference type="SUPFAM" id="SSF46894">
    <property type="entry name" value="C-terminal effector domain of the bipartite response regulators"/>
    <property type="match status" value="1"/>
</dbReference>
<feature type="compositionally biased region" description="Polar residues" evidence="4">
    <location>
        <begin position="61"/>
        <end position="76"/>
    </location>
</feature>
<dbReference type="InterPro" id="IPR036388">
    <property type="entry name" value="WH-like_DNA-bd_sf"/>
</dbReference>
<dbReference type="GO" id="GO:0003677">
    <property type="term" value="F:DNA binding"/>
    <property type="evidence" value="ECO:0007669"/>
    <property type="project" value="UniProtKB-KW"/>
</dbReference>
<feature type="region of interest" description="Disordered" evidence="4">
    <location>
        <begin position="47"/>
        <end position="76"/>
    </location>
</feature>
<name>A0ABR9J7D1_9MICC</name>
<evidence type="ECO:0000313" key="6">
    <source>
        <dbReference type="EMBL" id="MBE1514912.1"/>
    </source>
</evidence>
<evidence type="ECO:0000256" key="1">
    <source>
        <dbReference type="ARBA" id="ARBA00023015"/>
    </source>
</evidence>
<proteinExistence type="predicted"/>
<reference evidence="6 7" key="1">
    <citation type="submission" date="2020-10" db="EMBL/GenBank/DDBJ databases">
        <title>Sequencing the genomes of 1000 actinobacteria strains.</title>
        <authorList>
            <person name="Klenk H.-P."/>
        </authorList>
    </citation>
    <scope>NUCLEOTIDE SEQUENCE [LARGE SCALE GENOMIC DNA]</scope>
    <source>
        <strain evidence="6 7">DSM 15474</strain>
    </source>
</reference>
<dbReference type="PANTHER" id="PTHR44688">
    <property type="entry name" value="DNA-BINDING TRANSCRIPTIONAL ACTIVATOR DEVR_DOSR"/>
    <property type="match status" value="1"/>
</dbReference>
<dbReference type="Pfam" id="PF00196">
    <property type="entry name" value="GerE"/>
    <property type="match status" value="1"/>
</dbReference>
<evidence type="ECO:0000256" key="4">
    <source>
        <dbReference type="SAM" id="MobiDB-lite"/>
    </source>
</evidence>
<evidence type="ECO:0000313" key="7">
    <source>
        <dbReference type="Proteomes" id="UP000636579"/>
    </source>
</evidence>
<evidence type="ECO:0000256" key="3">
    <source>
        <dbReference type="ARBA" id="ARBA00023163"/>
    </source>
</evidence>
<keyword evidence="3" id="KW-0804">Transcription</keyword>
<dbReference type="EMBL" id="JADBEE010000001">
    <property type="protein sequence ID" value="MBE1514912.1"/>
    <property type="molecule type" value="Genomic_DNA"/>
</dbReference>
<dbReference type="Gene3D" id="1.10.10.10">
    <property type="entry name" value="Winged helix-like DNA-binding domain superfamily/Winged helix DNA-binding domain"/>
    <property type="match status" value="1"/>
</dbReference>
<sequence length="787" mass="86889">MLEELAKNAQHPTWERFATTMDDDVSVLMVHAPDGIGASWFTNSWRPGEDRRTTHVPADSYPQTASQLQLPESQSGTETASATVLLLESARFRWELLAETQWRMASAEDLLLSPAEIAELVSRIHALQDYAAISETSALEQAHRIYRATGGWLEPSLVLINDPAHTVQAQEMVLPFVARWVERVEAGQAIAMASYLPTITAASLDALFSEVSDEATTIEAMTTAGILREDSEGEYFLPEMIRGALQRLIRQDDPVAAEELTVAAMKTTTRSAGVELVLEQAHRRRKWQAFTHILGERWPDLFTSDARKINQLISLLPRRVVVSAFGDVAGVALRMAMGAGRDRMTFLLPSTEPHYPSDPVARRLREKSERLAADPDVQALTVGLLETGHLRLVGLYAHSDEAAGRLRQTLDQAMSLRPVRPLMASVVELQAGMSLHIGGSYLKAKHAYEAALYWAGGAESFFQHANATANLALLAAQGGYTADARQWLHQHDETIIHVGWGKNMVARGADLARVLIALTELDLPTADDMLNTLPSQPDTDELWPAHAYAIALRNILAGRAHEAVNTTTRMRKDRPYASQSALAEQLLSLADHLALLHSPTTQGAVSPRESVGAHQSRFFEVLHKLLLGDFDSAQTLLQAIPLTELGPRWRNITGSLYPLFDLHPPIPQPASLAKEVSEDSAELLDVVIPYLTGALEESGDINLLSTEQQQRLAQLPRITLQRAARPPLTTRELEILHLLRLGKTRRDIAALEHRSENTVKAQIRSLYQKLDANSLDEALDAALKWGF</sequence>
<feature type="domain" description="HTH luxR-type" evidence="5">
    <location>
        <begin position="721"/>
        <end position="786"/>
    </location>
</feature>
<dbReference type="InterPro" id="IPR000792">
    <property type="entry name" value="Tscrpt_reg_LuxR_C"/>
</dbReference>
<dbReference type="Proteomes" id="UP000636579">
    <property type="component" value="Unassembled WGS sequence"/>
</dbReference>
<accession>A0ABR9J7D1</accession>
<dbReference type="RefSeq" id="WP_192591602.1">
    <property type="nucleotide sequence ID" value="NZ_JADBEE010000001.1"/>
</dbReference>
<dbReference type="InterPro" id="IPR016032">
    <property type="entry name" value="Sig_transdc_resp-reg_C-effctor"/>
</dbReference>
<comment type="caution">
    <text evidence="6">The sequence shown here is derived from an EMBL/GenBank/DDBJ whole genome shotgun (WGS) entry which is preliminary data.</text>
</comment>
<keyword evidence="1" id="KW-0805">Transcription regulation</keyword>
<evidence type="ECO:0000259" key="5">
    <source>
        <dbReference type="PROSITE" id="PS50043"/>
    </source>
</evidence>
<keyword evidence="2 6" id="KW-0238">DNA-binding</keyword>
<gene>
    <name evidence="6" type="ORF">H4W26_001667</name>
</gene>